<feature type="non-terminal residue" evidence="1">
    <location>
        <position position="1"/>
    </location>
</feature>
<dbReference type="EMBL" id="CAJNNW010007677">
    <property type="protein sequence ID" value="CAE8649428.1"/>
    <property type="molecule type" value="Genomic_DNA"/>
</dbReference>
<dbReference type="Proteomes" id="UP000626109">
    <property type="component" value="Unassembled WGS sequence"/>
</dbReference>
<organism evidence="1 2">
    <name type="scientific">Polarella glacialis</name>
    <name type="common">Dinoflagellate</name>
    <dbReference type="NCBI Taxonomy" id="89957"/>
    <lineage>
        <taxon>Eukaryota</taxon>
        <taxon>Sar</taxon>
        <taxon>Alveolata</taxon>
        <taxon>Dinophyceae</taxon>
        <taxon>Suessiales</taxon>
        <taxon>Suessiaceae</taxon>
        <taxon>Polarella</taxon>
    </lineage>
</organism>
<gene>
    <name evidence="1" type="ORF">PGLA2088_LOCUS7408</name>
</gene>
<reference evidence="1" key="1">
    <citation type="submission" date="2021-02" db="EMBL/GenBank/DDBJ databases">
        <authorList>
            <person name="Dougan E. K."/>
            <person name="Rhodes N."/>
            <person name="Thang M."/>
            <person name="Chan C."/>
        </authorList>
    </citation>
    <scope>NUCLEOTIDE SEQUENCE</scope>
</reference>
<name>A0A813IH60_POLGL</name>
<feature type="non-terminal residue" evidence="1">
    <location>
        <position position="240"/>
    </location>
</feature>
<sequence>VIKTDPALQTWTRMRSGCQRTCMTHVLSWSLQTQWAVGQLLAPGGGNLFCKSLADSVRACYPGFRAERADEVATKVSHLVTLSLKKSLPEAAASGEFVGRSLQARASSIPACLQHVDSEDDDREQFLVRLEQAVDSAVSEAQSRSWSLSEHASRPCQRHCRRAVVRQAAETVWDTGLLSRGNADVLTMTALEGALSACLPALPSGSAEGLAGQALINLQNSHPSSVAAPARALLRDVSRG</sequence>
<protein>
    <submittedName>
        <fullName evidence="1">Uncharacterized protein</fullName>
    </submittedName>
</protein>
<comment type="caution">
    <text evidence="1">The sequence shown here is derived from an EMBL/GenBank/DDBJ whole genome shotgun (WGS) entry which is preliminary data.</text>
</comment>
<proteinExistence type="predicted"/>
<dbReference type="AlphaFoldDB" id="A0A813IH60"/>
<accession>A0A813IH60</accession>
<evidence type="ECO:0000313" key="1">
    <source>
        <dbReference type="EMBL" id="CAE8649428.1"/>
    </source>
</evidence>
<evidence type="ECO:0000313" key="2">
    <source>
        <dbReference type="Proteomes" id="UP000626109"/>
    </source>
</evidence>